<evidence type="ECO:0000256" key="1">
    <source>
        <dbReference type="SAM" id="Phobius"/>
    </source>
</evidence>
<sequence>MAEPRRDAEEPHYVATVSTTTPLFLKFQPSYNEEARAALPEPPPKAKHFKGYHGVSLDIAKALINLFLPPMVFVYVSTLLCSTVHLRFPRFVWLLAPLGLGPAALAGVFLRLAKRRGLSTRWHALSIVLLVAAFLSAAVFGERVYWFSFHPFNVLEGMKTYSNIDPSEVTGVRLMDAGQIHFTEDTLVATDMGMSFTTSWDVYCVAPITTPAGLPSQGSSLTTYDIWAVGMNCCKSAEANFRCGEHDNMKAQAGLRQIGDEERRFYRLAVQQAEAAYGIQAPNPVFFHWVHDPQMQESLFFEVGMENWVLANSVHFVVNLAALVSFVMLFHKPPANDGLPAL</sequence>
<keyword evidence="1" id="KW-0812">Transmembrane</keyword>
<evidence type="ECO:0008006" key="3">
    <source>
        <dbReference type="Google" id="ProtNLM"/>
    </source>
</evidence>
<gene>
    <name evidence="2" type="ORF">ACAT0790_LOCUS18056</name>
</gene>
<feature type="transmembrane region" description="Helical" evidence="1">
    <location>
        <begin position="91"/>
        <end position="110"/>
    </location>
</feature>
<protein>
    <recommendedName>
        <fullName evidence="3">Transmembrane protein</fullName>
    </recommendedName>
</protein>
<proteinExistence type="predicted"/>
<keyword evidence="1" id="KW-0472">Membrane</keyword>
<keyword evidence="1" id="KW-1133">Transmembrane helix</keyword>
<feature type="transmembrane region" description="Helical" evidence="1">
    <location>
        <begin position="122"/>
        <end position="141"/>
    </location>
</feature>
<dbReference type="EMBL" id="HBGE01030003">
    <property type="protein sequence ID" value="CAD9122653.1"/>
    <property type="molecule type" value="Transcribed_RNA"/>
</dbReference>
<feature type="transmembrane region" description="Helical" evidence="1">
    <location>
        <begin position="62"/>
        <end position="85"/>
    </location>
</feature>
<dbReference type="AlphaFoldDB" id="A0A7S1M8E3"/>
<organism evidence="2">
    <name type="scientific">Alexandrium catenella</name>
    <name type="common">Red tide dinoflagellate</name>
    <name type="synonym">Gonyaulax catenella</name>
    <dbReference type="NCBI Taxonomy" id="2925"/>
    <lineage>
        <taxon>Eukaryota</taxon>
        <taxon>Sar</taxon>
        <taxon>Alveolata</taxon>
        <taxon>Dinophyceae</taxon>
        <taxon>Gonyaulacales</taxon>
        <taxon>Pyrocystaceae</taxon>
        <taxon>Alexandrium</taxon>
    </lineage>
</organism>
<name>A0A7S1M8E3_ALECA</name>
<reference evidence="2" key="1">
    <citation type="submission" date="2021-01" db="EMBL/GenBank/DDBJ databases">
        <authorList>
            <person name="Corre E."/>
            <person name="Pelletier E."/>
            <person name="Niang G."/>
            <person name="Scheremetjew M."/>
            <person name="Finn R."/>
            <person name="Kale V."/>
            <person name="Holt S."/>
            <person name="Cochrane G."/>
            <person name="Meng A."/>
            <person name="Brown T."/>
            <person name="Cohen L."/>
        </authorList>
    </citation>
    <scope>NUCLEOTIDE SEQUENCE</scope>
    <source>
        <strain evidence="2">OF101</strain>
    </source>
</reference>
<accession>A0A7S1M8E3</accession>
<evidence type="ECO:0000313" key="2">
    <source>
        <dbReference type="EMBL" id="CAD9122653.1"/>
    </source>
</evidence>